<dbReference type="Proteomes" id="UP000009309">
    <property type="component" value="Unassembled WGS sequence"/>
</dbReference>
<dbReference type="AlphaFoldDB" id="I2GJJ2"/>
<dbReference type="EMBL" id="CAIT01000006">
    <property type="protein sequence ID" value="CCH54067.1"/>
    <property type="molecule type" value="Genomic_DNA"/>
</dbReference>
<comment type="caution">
    <text evidence="1">The sequence shown here is derived from an EMBL/GenBank/DDBJ whole genome shotgun (WGS) entry which is preliminary data.</text>
</comment>
<reference evidence="1 2" key="1">
    <citation type="journal article" date="2012" name="J. Bacteriol.">
        <title>Genome Sequence of the Filamentous Bacterium Fibrisoma limi BUZ 3T.</title>
        <authorList>
            <person name="Filippini M."/>
            <person name="Qi W."/>
            <person name="Jaenicke S."/>
            <person name="Goesmann A."/>
            <person name="Smits T.H."/>
            <person name="Bagheri H.C."/>
        </authorList>
    </citation>
    <scope>NUCLEOTIDE SEQUENCE [LARGE SCALE GENOMIC DNA]</scope>
    <source>
        <strain evidence="2">BUZ 3T</strain>
    </source>
</reference>
<evidence type="ECO:0000313" key="1">
    <source>
        <dbReference type="EMBL" id="CCH54067.1"/>
    </source>
</evidence>
<protein>
    <submittedName>
        <fullName evidence="1">Uncharacterized protein</fullName>
    </submittedName>
</protein>
<gene>
    <name evidence="1" type="ORF">BN8_03208</name>
</gene>
<dbReference type="RefSeq" id="WP_009282647.1">
    <property type="nucleotide sequence ID" value="NZ_CAIT01000006.1"/>
</dbReference>
<proteinExistence type="predicted"/>
<organism evidence="1 2">
    <name type="scientific">Fibrisoma limi BUZ 3</name>
    <dbReference type="NCBI Taxonomy" id="1185876"/>
    <lineage>
        <taxon>Bacteria</taxon>
        <taxon>Pseudomonadati</taxon>
        <taxon>Bacteroidota</taxon>
        <taxon>Cytophagia</taxon>
        <taxon>Cytophagales</taxon>
        <taxon>Spirosomataceae</taxon>
        <taxon>Fibrisoma</taxon>
    </lineage>
</organism>
<evidence type="ECO:0000313" key="2">
    <source>
        <dbReference type="Proteomes" id="UP000009309"/>
    </source>
</evidence>
<name>I2GJJ2_9BACT</name>
<sequence>MTTQLHTTHDTDELEHLTPLQQTAVNLMVLFPDLPHDQALLQAKAWIGFFA</sequence>
<keyword evidence="2" id="KW-1185">Reference proteome</keyword>
<accession>I2GJJ2</accession>